<protein>
    <submittedName>
        <fullName evidence="2">Uncharacterized protein</fullName>
    </submittedName>
</protein>
<evidence type="ECO:0000313" key="2">
    <source>
        <dbReference type="EMBL" id="KAG2263458.1"/>
    </source>
</evidence>
<feature type="transmembrane region" description="Helical" evidence="1">
    <location>
        <begin position="6"/>
        <end position="25"/>
    </location>
</feature>
<reference evidence="2 3" key="1">
    <citation type="submission" date="2020-02" db="EMBL/GenBank/DDBJ databases">
        <authorList>
            <person name="Ma Q."/>
            <person name="Huang Y."/>
            <person name="Song X."/>
            <person name="Pei D."/>
        </authorList>
    </citation>
    <scope>NUCLEOTIDE SEQUENCE [LARGE SCALE GENOMIC DNA]</scope>
    <source>
        <strain evidence="2">Sxm20200214</strain>
        <tissue evidence="2">Leaf</tissue>
    </source>
</reference>
<sequence>MFLSCLIIASGSYFVSVSIHMLYTVKGFSEASHKQSSGSWCNRGFCFLHLLVHNVELASP</sequence>
<name>A0A8X7Q5P9_BRACI</name>
<keyword evidence="1" id="KW-0812">Transmembrane</keyword>
<keyword evidence="1" id="KW-1133">Transmembrane helix</keyword>
<dbReference type="EMBL" id="JAAMPC010000014">
    <property type="protein sequence ID" value="KAG2263458.1"/>
    <property type="molecule type" value="Genomic_DNA"/>
</dbReference>
<evidence type="ECO:0000256" key="1">
    <source>
        <dbReference type="SAM" id="Phobius"/>
    </source>
</evidence>
<keyword evidence="3" id="KW-1185">Reference proteome</keyword>
<organism evidence="2 3">
    <name type="scientific">Brassica carinata</name>
    <name type="common">Ethiopian mustard</name>
    <name type="synonym">Abyssinian cabbage</name>
    <dbReference type="NCBI Taxonomy" id="52824"/>
    <lineage>
        <taxon>Eukaryota</taxon>
        <taxon>Viridiplantae</taxon>
        <taxon>Streptophyta</taxon>
        <taxon>Embryophyta</taxon>
        <taxon>Tracheophyta</taxon>
        <taxon>Spermatophyta</taxon>
        <taxon>Magnoliopsida</taxon>
        <taxon>eudicotyledons</taxon>
        <taxon>Gunneridae</taxon>
        <taxon>Pentapetalae</taxon>
        <taxon>rosids</taxon>
        <taxon>malvids</taxon>
        <taxon>Brassicales</taxon>
        <taxon>Brassicaceae</taxon>
        <taxon>Brassiceae</taxon>
        <taxon>Brassica</taxon>
    </lineage>
</organism>
<dbReference type="AlphaFoldDB" id="A0A8X7Q5P9"/>
<comment type="caution">
    <text evidence="2">The sequence shown here is derived from an EMBL/GenBank/DDBJ whole genome shotgun (WGS) entry which is preliminary data.</text>
</comment>
<dbReference type="Proteomes" id="UP000886595">
    <property type="component" value="Unassembled WGS sequence"/>
</dbReference>
<keyword evidence="1" id="KW-0472">Membrane</keyword>
<accession>A0A8X7Q5P9</accession>
<gene>
    <name evidence="2" type="ORF">Bca52824_070537</name>
</gene>
<evidence type="ECO:0000313" key="3">
    <source>
        <dbReference type="Proteomes" id="UP000886595"/>
    </source>
</evidence>
<proteinExistence type="predicted"/>